<feature type="domain" description="Rit1 N-terminal" evidence="2">
    <location>
        <begin position="46"/>
        <end position="328"/>
    </location>
</feature>
<dbReference type="Pfam" id="PF17184">
    <property type="entry name" value="Rit1_C"/>
    <property type="match status" value="1"/>
</dbReference>
<dbReference type="InterPro" id="IPR007306">
    <property type="entry name" value="Rit1"/>
</dbReference>
<dbReference type="GO" id="GO:0019988">
    <property type="term" value="P:charged-tRNA amino acid modification"/>
    <property type="evidence" value="ECO:0007669"/>
    <property type="project" value="InterPro"/>
</dbReference>
<gene>
    <name evidence="3" type="ORF">Bathy08g04510</name>
</gene>
<dbReference type="GeneID" id="19014430"/>
<dbReference type="RefSeq" id="XP_007511649.1">
    <property type="nucleotide sequence ID" value="XM_007511587.1"/>
</dbReference>
<accession>K8EZ34</accession>
<dbReference type="PANTHER" id="PTHR31811:SF0">
    <property type="entry name" value="TRNA A64-2'-O-RIBOSYLPHOSPHATE TRANSFERASE"/>
    <property type="match status" value="1"/>
</dbReference>
<evidence type="ECO:0000313" key="4">
    <source>
        <dbReference type="Proteomes" id="UP000198341"/>
    </source>
</evidence>
<organism evidence="3 4">
    <name type="scientific">Bathycoccus prasinos</name>
    <dbReference type="NCBI Taxonomy" id="41875"/>
    <lineage>
        <taxon>Eukaryota</taxon>
        <taxon>Viridiplantae</taxon>
        <taxon>Chlorophyta</taxon>
        <taxon>Mamiellophyceae</taxon>
        <taxon>Mamiellales</taxon>
        <taxon>Bathycoccaceae</taxon>
        <taxon>Bathycoccus</taxon>
    </lineage>
</organism>
<dbReference type="GO" id="GO:0005737">
    <property type="term" value="C:cytoplasm"/>
    <property type="evidence" value="ECO:0007669"/>
    <property type="project" value="TreeGrafter"/>
</dbReference>
<dbReference type="AlphaFoldDB" id="K8EZ34"/>
<dbReference type="PANTHER" id="PTHR31811">
    <property type="entry name" value="TRNA A64-2'-O-RIBOSYLPHOSPHATE TRANSFERASE"/>
    <property type="match status" value="1"/>
</dbReference>
<dbReference type="eggNOG" id="KOG2634">
    <property type="taxonomic scope" value="Eukaryota"/>
</dbReference>
<name>K8EZ34_9CHLO</name>
<dbReference type="Proteomes" id="UP000198341">
    <property type="component" value="Chromosome 8"/>
</dbReference>
<keyword evidence="4" id="KW-1185">Reference proteome</keyword>
<protein>
    <recommendedName>
        <fullName evidence="5">Initiator tRNA phosphoribosyl transferase</fullName>
    </recommendedName>
</protein>
<dbReference type="InterPro" id="IPR033421">
    <property type="entry name" value="Rit1_DUSP-like"/>
</dbReference>
<evidence type="ECO:0000313" key="3">
    <source>
        <dbReference type="EMBL" id="CCO17770.1"/>
    </source>
</evidence>
<evidence type="ECO:0008006" key="5">
    <source>
        <dbReference type="Google" id="ProtNLM"/>
    </source>
</evidence>
<sequence length="505" mass="57302">MDVQEDYDIGDNEEGYTTDNEKFALLADEDIERSIKPNFYQRCREIRKSNQDVLNRMRSVYVDHAFVQETIEKLGGEQTLPVVFANLRCGAWYTDLRKAKTCTFKSIDGHNLNHQFSQSRLNTHVLLEASRDGSASKVIIVDATKSKTKRFPDALAKTVPIWCATINRACEVIVKNARIEKDEFPDFLSENELHAIETKMASFVETFLSVVPETHFAEIKEGLEKSGPLHCEYVCRNNLENIVVRSREKKKATVLYLLSASMPLTKSGERCKFELGNKTISYNYFPGAADDEETWAFDLTPKQFQRHMEKFVSCESSKACERLIREVIQTGSEDDMDGNENEDVFISLKDALDSNVYVGTFQALLNGNAREEDVHAVLYVGSKHSPNFSVKREDTKDYLHVPLKFAKQKRGDIEEKLPICVEFLMKHATTEGKNTGVFVCCDDAKDLSIAVIAAFQLVKNKAHLPVDFTKETVRKVLLLIATQHSIANPCQGTVKQVYAYKNRTT</sequence>
<dbReference type="STRING" id="41875.K8EZ34"/>
<dbReference type="InterPro" id="IPR029021">
    <property type="entry name" value="Prot-tyrosine_phosphatase-like"/>
</dbReference>
<feature type="domain" description="Rit1 DUSP-like" evidence="1">
    <location>
        <begin position="398"/>
        <end position="500"/>
    </location>
</feature>
<proteinExistence type="predicted"/>
<evidence type="ECO:0000259" key="2">
    <source>
        <dbReference type="Pfam" id="PF17184"/>
    </source>
</evidence>
<dbReference type="KEGG" id="bpg:Bathy08g04510"/>
<evidence type="ECO:0000259" key="1">
    <source>
        <dbReference type="Pfam" id="PF04179"/>
    </source>
</evidence>
<reference evidence="3 4" key="1">
    <citation type="submission" date="2011-10" db="EMBL/GenBank/DDBJ databases">
        <authorList>
            <person name="Genoscope - CEA"/>
        </authorList>
    </citation>
    <scope>NUCLEOTIDE SEQUENCE [LARGE SCALE GENOMIC DNA]</scope>
    <source>
        <strain evidence="3 4">RCC 1105</strain>
    </source>
</reference>
<dbReference type="InterPro" id="IPR033449">
    <property type="entry name" value="Rit1_N"/>
</dbReference>
<dbReference type="OrthoDB" id="498231at2759"/>
<dbReference type="GO" id="GO:0043399">
    <property type="term" value="F:tRNA adenosine(64)-2'-O-ribosylphosphate transferase activity"/>
    <property type="evidence" value="ECO:0007669"/>
    <property type="project" value="InterPro"/>
</dbReference>
<dbReference type="EMBL" id="FO082271">
    <property type="protein sequence ID" value="CCO17770.1"/>
    <property type="molecule type" value="Genomic_DNA"/>
</dbReference>
<dbReference type="Gene3D" id="3.90.190.10">
    <property type="entry name" value="Protein tyrosine phosphatase superfamily"/>
    <property type="match status" value="1"/>
</dbReference>
<dbReference type="Pfam" id="PF04179">
    <property type="entry name" value="Init_tRNA_PT"/>
    <property type="match status" value="1"/>
</dbReference>